<dbReference type="Gene3D" id="3.40.50.10490">
    <property type="entry name" value="Glucose-6-phosphate isomerase like protein, domain 1"/>
    <property type="match status" value="1"/>
</dbReference>
<keyword evidence="7" id="KW-1185">Reference proteome</keyword>
<sequence length="290" mass="30445">MTVHDFVYQLRQRLDGFSPVERRVADAILADIPAAAQSGVGELAARAGVSVAAVSRFAKAVGCAHVRELRARLAEAGAVGRRFLEQADAPPLPALHAQIAGDVEAVVRRNLAGLAEPVVGSLAQALAGARRVHVFGMGGSSAVFAQELQHRLTRLGLPAAACSDAVAMRMLAAAMEPGDVVVALSVGGLNPELREALEIARGYGARLAAITRAGTPLAAQAEWLLPLVLDETDFVFKPSASRYAVLLAIDVLATTVALCDAAGNRERLRRTKLALDTWRGGDDERLPLGD</sequence>
<comment type="caution">
    <text evidence="6">The sequence shown here is derived from an EMBL/GenBank/DDBJ whole genome shotgun (WGS) entry which is preliminary data.</text>
</comment>
<dbReference type="InterPro" id="IPR036388">
    <property type="entry name" value="WH-like_DNA-bd_sf"/>
</dbReference>
<reference evidence="7" key="1">
    <citation type="journal article" date="2019" name="Int. J. Syst. Evol. Microbiol.">
        <title>The Global Catalogue of Microorganisms (GCM) 10K type strain sequencing project: providing services to taxonomists for standard genome sequencing and annotation.</title>
        <authorList>
            <consortium name="The Broad Institute Genomics Platform"/>
            <consortium name="The Broad Institute Genome Sequencing Center for Infectious Disease"/>
            <person name="Wu L."/>
            <person name="Ma J."/>
        </authorList>
    </citation>
    <scope>NUCLEOTIDE SEQUENCE [LARGE SCALE GENOMIC DNA]</scope>
    <source>
        <strain evidence="7">CCUG 55854</strain>
    </source>
</reference>
<dbReference type="SUPFAM" id="SSF53697">
    <property type="entry name" value="SIS domain"/>
    <property type="match status" value="1"/>
</dbReference>
<evidence type="ECO:0000313" key="7">
    <source>
        <dbReference type="Proteomes" id="UP001597033"/>
    </source>
</evidence>
<gene>
    <name evidence="6" type="ORF">ACFQ2N_16450</name>
</gene>
<dbReference type="PANTHER" id="PTHR30514">
    <property type="entry name" value="GLUCOKINASE"/>
    <property type="match status" value="1"/>
</dbReference>
<evidence type="ECO:0000259" key="4">
    <source>
        <dbReference type="PROSITE" id="PS51071"/>
    </source>
</evidence>
<dbReference type="Pfam" id="PF01418">
    <property type="entry name" value="HTH_6"/>
    <property type="match status" value="1"/>
</dbReference>
<dbReference type="InterPro" id="IPR009057">
    <property type="entry name" value="Homeodomain-like_sf"/>
</dbReference>
<dbReference type="SUPFAM" id="SSF46689">
    <property type="entry name" value="Homeodomain-like"/>
    <property type="match status" value="1"/>
</dbReference>
<dbReference type="Proteomes" id="UP001597033">
    <property type="component" value="Unassembled WGS sequence"/>
</dbReference>
<dbReference type="InterPro" id="IPR035472">
    <property type="entry name" value="RpiR-like_SIS"/>
</dbReference>
<dbReference type="PROSITE" id="PS51464">
    <property type="entry name" value="SIS"/>
    <property type="match status" value="1"/>
</dbReference>
<dbReference type="RefSeq" id="WP_202935665.1">
    <property type="nucleotide sequence ID" value="NZ_JBHTKN010000016.1"/>
</dbReference>
<proteinExistence type="predicted"/>
<protein>
    <submittedName>
        <fullName evidence="6">MurR/RpiR family transcriptional regulator</fullName>
    </submittedName>
</protein>
<evidence type="ECO:0000256" key="2">
    <source>
        <dbReference type="ARBA" id="ARBA00023125"/>
    </source>
</evidence>
<dbReference type="CDD" id="cd05013">
    <property type="entry name" value="SIS_RpiR"/>
    <property type="match status" value="1"/>
</dbReference>
<feature type="domain" description="HTH rpiR-type" evidence="4">
    <location>
        <begin position="4"/>
        <end position="80"/>
    </location>
</feature>
<dbReference type="PANTHER" id="PTHR30514:SF1">
    <property type="entry name" value="HTH-TYPE TRANSCRIPTIONAL REGULATOR HEXR-RELATED"/>
    <property type="match status" value="1"/>
</dbReference>
<dbReference type="EMBL" id="JBHTKN010000016">
    <property type="protein sequence ID" value="MFD1043945.1"/>
    <property type="molecule type" value="Genomic_DNA"/>
</dbReference>
<dbReference type="InterPro" id="IPR047640">
    <property type="entry name" value="RpiR-like"/>
</dbReference>
<dbReference type="PROSITE" id="PS51071">
    <property type="entry name" value="HTH_RPIR"/>
    <property type="match status" value="1"/>
</dbReference>
<dbReference type="InterPro" id="IPR001347">
    <property type="entry name" value="SIS_dom"/>
</dbReference>
<evidence type="ECO:0000259" key="5">
    <source>
        <dbReference type="PROSITE" id="PS51464"/>
    </source>
</evidence>
<feature type="domain" description="SIS" evidence="5">
    <location>
        <begin position="122"/>
        <end position="262"/>
    </location>
</feature>
<keyword evidence="2" id="KW-0238">DNA-binding</keyword>
<evidence type="ECO:0000256" key="1">
    <source>
        <dbReference type="ARBA" id="ARBA00023015"/>
    </source>
</evidence>
<organism evidence="6 7">
    <name type="scientific">Pseudoxanthomonas kaohsiungensis</name>
    <dbReference type="NCBI Taxonomy" id="283923"/>
    <lineage>
        <taxon>Bacteria</taxon>
        <taxon>Pseudomonadati</taxon>
        <taxon>Pseudomonadota</taxon>
        <taxon>Gammaproteobacteria</taxon>
        <taxon>Lysobacterales</taxon>
        <taxon>Lysobacteraceae</taxon>
        <taxon>Pseudoxanthomonas</taxon>
    </lineage>
</organism>
<dbReference type="InterPro" id="IPR000281">
    <property type="entry name" value="HTH_RpiR"/>
</dbReference>
<evidence type="ECO:0000313" key="6">
    <source>
        <dbReference type="EMBL" id="MFD1043945.1"/>
    </source>
</evidence>
<keyword evidence="1" id="KW-0805">Transcription regulation</keyword>
<name>A0ABW3M4J0_9GAMM</name>
<evidence type="ECO:0000256" key="3">
    <source>
        <dbReference type="ARBA" id="ARBA00023163"/>
    </source>
</evidence>
<dbReference type="Pfam" id="PF01380">
    <property type="entry name" value="SIS"/>
    <property type="match status" value="1"/>
</dbReference>
<dbReference type="InterPro" id="IPR046348">
    <property type="entry name" value="SIS_dom_sf"/>
</dbReference>
<dbReference type="Gene3D" id="1.10.10.10">
    <property type="entry name" value="Winged helix-like DNA-binding domain superfamily/Winged helix DNA-binding domain"/>
    <property type="match status" value="1"/>
</dbReference>
<keyword evidence="3" id="KW-0804">Transcription</keyword>
<accession>A0ABW3M4J0</accession>